<protein>
    <recommendedName>
        <fullName evidence="3">Putative plant transposon protein domain-containing protein</fullName>
    </recommendedName>
</protein>
<accession>A0A843W5D7</accession>
<evidence type="ECO:0000256" key="2">
    <source>
        <dbReference type="SAM" id="SignalP"/>
    </source>
</evidence>
<feature type="non-terminal residue" evidence="4">
    <location>
        <position position="1"/>
    </location>
</feature>
<evidence type="ECO:0000313" key="5">
    <source>
        <dbReference type="Proteomes" id="UP000652761"/>
    </source>
</evidence>
<dbReference type="Proteomes" id="UP000652761">
    <property type="component" value="Unassembled WGS sequence"/>
</dbReference>
<organism evidence="4 5">
    <name type="scientific">Colocasia esculenta</name>
    <name type="common">Wild taro</name>
    <name type="synonym">Arum esculentum</name>
    <dbReference type="NCBI Taxonomy" id="4460"/>
    <lineage>
        <taxon>Eukaryota</taxon>
        <taxon>Viridiplantae</taxon>
        <taxon>Streptophyta</taxon>
        <taxon>Embryophyta</taxon>
        <taxon>Tracheophyta</taxon>
        <taxon>Spermatophyta</taxon>
        <taxon>Magnoliopsida</taxon>
        <taxon>Liliopsida</taxon>
        <taxon>Araceae</taxon>
        <taxon>Aroideae</taxon>
        <taxon>Colocasieae</taxon>
        <taxon>Colocasia</taxon>
    </lineage>
</organism>
<proteinExistence type="predicted"/>
<evidence type="ECO:0000259" key="3">
    <source>
        <dbReference type="Pfam" id="PF20167"/>
    </source>
</evidence>
<evidence type="ECO:0000313" key="4">
    <source>
        <dbReference type="EMBL" id="MQM00195.1"/>
    </source>
</evidence>
<dbReference type="EMBL" id="NMUH01002473">
    <property type="protein sequence ID" value="MQM00195.1"/>
    <property type="molecule type" value="Genomic_DNA"/>
</dbReference>
<dbReference type="OrthoDB" id="1750780at2759"/>
<feature type="chain" id="PRO_5032954652" description="Putative plant transposon protein domain-containing protein" evidence="2">
    <location>
        <begin position="27"/>
        <end position="413"/>
    </location>
</feature>
<feature type="region of interest" description="Disordered" evidence="1">
    <location>
        <begin position="356"/>
        <end position="381"/>
    </location>
</feature>
<feature type="non-terminal residue" evidence="4">
    <location>
        <position position="413"/>
    </location>
</feature>
<keyword evidence="5" id="KW-1185">Reference proteome</keyword>
<comment type="caution">
    <text evidence="4">The sequence shown here is derived from an EMBL/GenBank/DDBJ whole genome shotgun (WGS) entry which is preliminary data.</text>
</comment>
<feature type="domain" description="Putative plant transposon protein" evidence="3">
    <location>
        <begin position="93"/>
        <end position="262"/>
    </location>
</feature>
<evidence type="ECO:0000256" key="1">
    <source>
        <dbReference type="SAM" id="MobiDB-lite"/>
    </source>
</evidence>
<feature type="signal peptide" evidence="2">
    <location>
        <begin position="1"/>
        <end position="26"/>
    </location>
</feature>
<dbReference type="Pfam" id="PF20167">
    <property type="entry name" value="Transposase_32"/>
    <property type="match status" value="1"/>
</dbReference>
<gene>
    <name evidence="4" type="ORF">Taro_032925</name>
</gene>
<keyword evidence="2" id="KW-0732">Signal</keyword>
<dbReference type="AlphaFoldDB" id="A0A843W5D7"/>
<sequence>PFRKHPFKISLRLLCSLLFFAPSCFPVKNLQKPSAKPHPLEKKMASPRAQVSFQLTSNQLQRLAKVPICSGKSVEFSHLSGNLAWVEETLTTMGWTKLCQISEPFVASAVRSFYASLKVSIGNTIVGYVKGTEVTISEEYLVELLDCPNSGHCLSEFIPLEKQKLGIIGSLGTLCKRGLQVNELSAEKRLIHSIISNIITPRAGTHSSITSRDGNLLFWAIQRHKVNLPAVILERMIAAKYLQESLPYGSLLTLIFKKLSVDLSGDVPVSTKEKIGLITLRRSHYSMVGKKQNLWYKDSVPECVHEIYPDEPLVSLLTQNIPASSVQIKTPVVPAILDVFVQPPMEQVAQPVIPPEVPSADVQHPASSSLPEQDAPSETVHEVLKDLRGKRILSEDVPEEHFFEGRETSYSPS</sequence>
<dbReference type="InterPro" id="IPR046796">
    <property type="entry name" value="Transposase_32_dom"/>
</dbReference>
<name>A0A843W5D7_COLES</name>
<reference evidence="4" key="1">
    <citation type="submission" date="2017-07" db="EMBL/GenBank/DDBJ databases">
        <title>Taro Niue Genome Assembly and Annotation.</title>
        <authorList>
            <person name="Atibalentja N."/>
            <person name="Keating K."/>
            <person name="Fields C.J."/>
        </authorList>
    </citation>
    <scope>NUCLEOTIDE SEQUENCE</scope>
    <source>
        <strain evidence="4">Niue_2</strain>
        <tissue evidence="4">Leaf</tissue>
    </source>
</reference>